<keyword evidence="5" id="KW-0694">RNA-binding</keyword>
<dbReference type="InterPro" id="IPR038664">
    <property type="entry name" value="Gar1/Naf1_Cbf5-bd_sf"/>
</dbReference>
<sequence>MCDFVEDVVGIPKREVSISSCDSDPLEYRHRGGLRSSQSSAYGGSDDGSDDDLETKSCGGDSVVSIASSSRSGGGGGGGRDRRFHAMEAMDIQELAADLLGRPAGAVGEGGDAEQSSAATDPLPPLEAINIDHVSEAPVAVIESVIVSSSTVVADKRPDALVVDAGTRICLSDGTIVGIVATVLGPISSCAYAIACRPGAIADLALEDRIGEGTLLHYDVTKQVVLYDPALQCDSGKGTDASFVQDEELPLGTRPDFSDDEDERAWKRRRRENAAAGNSASAAADRQQIAADRKMLAQMQAQSAKKISPQQNNAGGGTHQPLAAVIDEVEVVSAVCDSGKGTDASFVQDEELPLGTRPDFSDDEDERAWKRRRRENAAAGNSASAAADRQQIAADRKMLAQMQAQSAKKISPQQNNAGGGTHQPLAAVIDEVEVVSSSDSEVEFDDEGNMVAYRPRRRKRGL</sequence>
<evidence type="ECO:0000256" key="1">
    <source>
        <dbReference type="ARBA" id="ARBA00004123"/>
    </source>
</evidence>
<keyword evidence="9" id="KW-1185">Reference proteome</keyword>
<dbReference type="Proteomes" id="UP000051952">
    <property type="component" value="Unassembled WGS sequence"/>
</dbReference>
<dbReference type="GO" id="GO:0005634">
    <property type="term" value="C:nucleus"/>
    <property type="evidence" value="ECO:0007669"/>
    <property type="project" value="UniProtKB-SubCell"/>
</dbReference>
<evidence type="ECO:0000256" key="2">
    <source>
        <dbReference type="ARBA" id="ARBA00022517"/>
    </source>
</evidence>
<proteinExistence type="predicted"/>
<evidence type="ECO:0000313" key="8">
    <source>
        <dbReference type="EMBL" id="CUG89781.1"/>
    </source>
</evidence>
<evidence type="ECO:0000256" key="3">
    <source>
        <dbReference type="ARBA" id="ARBA00022552"/>
    </source>
</evidence>
<keyword evidence="3" id="KW-0698">rRNA processing</keyword>
<dbReference type="GO" id="GO:0005732">
    <property type="term" value="C:sno(s)RNA-containing ribonucleoprotein complex"/>
    <property type="evidence" value="ECO:0007669"/>
    <property type="project" value="InterPro"/>
</dbReference>
<evidence type="ECO:0000256" key="4">
    <source>
        <dbReference type="ARBA" id="ARBA00022553"/>
    </source>
</evidence>
<evidence type="ECO:0000256" key="7">
    <source>
        <dbReference type="SAM" id="MobiDB-lite"/>
    </source>
</evidence>
<feature type="region of interest" description="Disordered" evidence="7">
    <location>
        <begin position="23"/>
        <end position="82"/>
    </location>
</feature>
<evidence type="ECO:0000313" key="9">
    <source>
        <dbReference type="Proteomes" id="UP000051952"/>
    </source>
</evidence>
<comment type="subcellular location">
    <subcellularLocation>
        <location evidence="1">Nucleus</location>
    </subcellularLocation>
</comment>
<dbReference type="GO" id="GO:0000493">
    <property type="term" value="P:box H/ACA snoRNP assembly"/>
    <property type="evidence" value="ECO:0007669"/>
    <property type="project" value="InterPro"/>
</dbReference>
<accession>A0A0S4JEI3</accession>
<feature type="compositionally biased region" description="Low complexity" evidence="7">
    <location>
        <begin position="274"/>
        <end position="290"/>
    </location>
</feature>
<dbReference type="PANTHER" id="PTHR31633">
    <property type="entry name" value="H/ACA RIBONUCLEOPROTEIN COMPLEX NON-CORE SUBUNIT NAF1"/>
    <property type="match status" value="1"/>
</dbReference>
<dbReference type="Pfam" id="PF04410">
    <property type="entry name" value="Gar1"/>
    <property type="match status" value="1"/>
</dbReference>
<feature type="compositionally biased region" description="Polar residues" evidence="7">
    <location>
        <begin position="402"/>
        <end position="416"/>
    </location>
</feature>
<keyword evidence="4" id="KW-0597">Phosphoprotein</keyword>
<dbReference type="PANTHER" id="PTHR31633:SF1">
    <property type="entry name" value="H_ACA RIBONUCLEOPROTEIN COMPLEX NON-CORE SUBUNIT NAF1"/>
    <property type="match status" value="1"/>
</dbReference>
<name>A0A0S4JEI3_BODSA</name>
<dbReference type="Gene3D" id="2.40.10.230">
    <property type="entry name" value="Probable tRNA pseudouridine synthase domain"/>
    <property type="match status" value="1"/>
</dbReference>
<gene>
    <name evidence="8" type="ORF">BSAL_23380</name>
</gene>
<evidence type="ECO:0000256" key="6">
    <source>
        <dbReference type="ARBA" id="ARBA00023242"/>
    </source>
</evidence>
<dbReference type="GO" id="GO:0006364">
    <property type="term" value="P:rRNA processing"/>
    <property type="evidence" value="ECO:0007669"/>
    <property type="project" value="UniProtKB-KW"/>
</dbReference>
<reference evidence="9" key="1">
    <citation type="submission" date="2015-09" db="EMBL/GenBank/DDBJ databases">
        <authorList>
            <consortium name="Pathogen Informatics"/>
        </authorList>
    </citation>
    <scope>NUCLEOTIDE SEQUENCE [LARGE SCALE GENOMIC DNA]</scope>
    <source>
        <strain evidence="9">Lake Konstanz</strain>
    </source>
</reference>
<feature type="compositionally biased region" description="Polar residues" evidence="7">
    <location>
        <begin position="299"/>
        <end position="313"/>
    </location>
</feature>
<dbReference type="GO" id="GO:0003723">
    <property type="term" value="F:RNA binding"/>
    <property type="evidence" value="ECO:0007669"/>
    <property type="project" value="UniProtKB-KW"/>
</dbReference>
<dbReference type="AlphaFoldDB" id="A0A0S4JEI3"/>
<feature type="region of interest" description="Disordered" evidence="7">
    <location>
        <begin position="341"/>
        <end position="425"/>
    </location>
</feature>
<organism evidence="8 9">
    <name type="scientific">Bodo saltans</name>
    <name type="common">Flagellated protozoan</name>
    <dbReference type="NCBI Taxonomy" id="75058"/>
    <lineage>
        <taxon>Eukaryota</taxon>
        <taxon>Discoba</taxon>
        <taxon>Euglenozoa</taxon>
        <taxon>Kinetoplastea</taxon>
        <taxon>Metakinetoplastina</taxon>
        <taxon>Eubodonida</taxon>
        <taxon>Bodonidae</taxon>
        <taxon>Bodo</taxon>
    </lineage>
</organism>
<feature type="compositionally biased region" description="Low complexity" evidence="7">
    <location>
        <begin position="59"/>
        <end position="71"/>
    </location>
</feature>
<dbReference type="GO" id="GO:0001522">
    <property type="term" value="P:pseudouridine synthesis"/>
    <property type="evidence" value="ECO:0007669"/>
    <property type="project" value="InterPro"/>
</dbReference>
<feature type="compositionally biased region" description="Low complexity" evidence="7">
    <location>
        <begin position="377"/>
        <end position="393"/>
    </location>
</feature>
<protein>
    <submittedName>
        <fullName evidence="8">RNA-binding protein, putative</fullName>
    </submittedName>
</protein>
<feature type="region of interest" description="Disordered" evidence="7">
    <location>
        <begin position="103"/>
        <end position="124"/>
    </location>
</feature>
<dbReference type="OrthoDB" id="21550at2759"/>
<feature type="region of interest" description="Disordered" evidence="7">
    <location>
        <begin position="238"/>
        <end position="319"/>
    </location>
</feature>
<dbReference type="InterPro" id="IPR040309">
    <property type="entry name" value="Naf1"/>
</dbReference>
<keyword evidence="2" id="KW-0690">Ribosome biogenesis</keyword>
<keyword evidence="6" id="KW-0539">Nucleus</keyword>
<evidence type="ECO:0000256" key="5">
    <source>
        <dbReference type="ARBA" id="ARBA00022884"/>
    </source>
</evidence>
<dbReference type="InterPro" id="IPR007504">
    <property type="entry name" value="H/ACA_rnp_Gar1/Naf1"/>
</dbReference>
<dbReference type="EMBL" id="CYKH01001770">
    <property type="protein sequence ID" value="CUG89781.1"/>
    <property type="molecule type" value="Genomic_DNA"/>
</dbReference>